<dbReference type="InterPro" id="IPR015797">
    <property type="entry name" value="NUDIX_hydrolase-like_dom_sf"/>
</dbReference>
<feature type="domain" description="NrtR DNA-binding winged helix" evidence="2">
    <location>
        <begin position="152"/>
        <end position="211"/>
    </location>
</feature>
<dbReference type="Pfam" id="PF00293">
    <property type="entry name" value="NUDIX"/>
    <property type="match status" value="1"/>
</dbReference>
<gene>
    <name evidence="3" type="ORF">ICL07_04810</name>
</gene>
<evidence type="ECO:0000313" key="3">
    <source>
        <dbReference type="EMBL" id="MBC9929685.1"/>
    </source>
</evidence>
<proteinExistence type="predicted"/>
<evidence type="ECO:0000313" key="4">
    <source>
        <dbReference type="Proteomes" id="UP000659124"/>
    </source>
</evidence>
<dbReference type="CDD" id="cd18873">
    <property type="entry name" value="NUDIX_NadM_like"/>
    <property type="match status" value="1"/>
</dbReference>
<dbReference type="Proteomes" id="UP000659124">
    <property type="component" value="Unassembled WGS sequence"/>
</dbReference>
<dbReference type="SUPFAM" id="SSF46785">
    <property type="entry name" value="Winged helix' DNA-binding domain"/>
    <property type="match status" value="1"/>
</dbReference>
<dbReference type="Pfam" id="PF21906">
    <property type="entry name" value="WHD_NrtR"/>
    <property type="match status" value="1"/>
</dbReference>
<evidence type="ECO:0000259" key="2">
    <source>
        <dbReference type="Pfam" id="PF21906"/>
    </source>
</evidence>
<accession>A0ABR7TI66</accession>
<comment type="caution">
    <text evidence="3">The sequence shown here is derived from an EMBL/GenBank/DDBJ whole genome shotgun (WGS) entry which is preliminary data.</text>
</comment>
<dbReference type="InterPro" id="IPR036390">
    <property type="entry name" value="WH_DNA-bd_sf"/>
</dbReference>
<dbReference type="InterPro" id="IPR036388">
    <property type="entry name" value="WH-like_DNA-bd_sf"/>
</dbReference>
<sequence length="213" mass="24824">MKYHTGWSSLQVTVENIIFGFDGQDLKLLLVKHPDNTLKNRWCLPGDSLQSRENFDQTAARIQRALTGREKIHQEQLGAFGPFKHSTGERAASVAYFTLMYIRSEKLSTLHRFRPEWHLFHELPPLSTAHRGILQTALEHIRYKSAAQPLLFKLLPPKFTIPQLQQLYETIHNRTFDKRNFSRKMLASGTLVKQTDKEKISSKRGAYYYMLKH</sequence>
<organism evidence="3 4">
    <name type="scientific">Chitinophaga qingshengii</name>
    <dbReference type="NCBI Taxonomy" id="1569794"/>
    <lineage>
        <taxon>Bacteria</taxon>
        <taxon>Pseudomonadati</taxon>
        <taxon>Bacteroidota</taxon>
        <taxon>Chitinophagia</taxon>
        <taxon>Chitinophagales</taxon>
        <taxon>Chitinophagaceae</taxon>
        <taxon>Chitinophaga</taxon>
    </lineage>
</organism>
<evidence type="ECO:0000259" key="1">
    <source>
        <dbReference type="Pfam" id="PF00293"/>
    </source>
</evidence>
<dbReference type="RefSeq" id="WP_188086792.1">
    <property type="nucleotide sequence ID" value="NZ_JACVFC010000001.1"/>
</dbReference>
<reference evidence="3 4" key="1">
    <citation type="submission" date="2020-09" db="EMBL/GenBank/DDBJ databases">
        <title>Genome sequences of type strains of Chitinophaga qingshengii and Chitinophaga varians.</title>
        <authorList>
            <person name="Kittiwongwattana C."/>
        </authorList>
    </citation>
    <scope>NUCLEOTIDE SEQUENCE [LARGE SCALE GENOMIC DNA]</scope>
    <source>
        <strain evidence="3 4">JCM 30026</strain>
    </source>
</reference>
<dbReference type="SUPFAM" id="SSF55811">
    <property type="entry name" value="Nudix"/>
    <property type="match status" value="1"/>
</dbReference>
<name>A0ABR7TI66_9BACT</name>
<dbReference type="EMBL" id="JACVFC010000001">
    <property type="protein sequence ID" value="MBC9929685.1"/>
    <property type="molecule type" value="Genomic_DNA"/>
</dbReference>
<dbReference type="InterPro" id="IPR000086">
    <property type="entry name" value="NUDIX_hydrolase_dom"/>
</dbReference>
<feature type="domain" description="Nudix hydrolase" evidence="1">
    <location>
        <begin position="11"/>
        <end position="131"/>
    </location>
</feature>
<keyword evidence="4" id="KW-1185">Reference proteome</keyword>
<protein>
    <submittedName>
        <fullName evidence="3">NUDIX domain-containing protein</fullName>
    </submittedName>
</protein>
<dbReference type="InterPro" id="IPR054105">
    <property type="entry name" value="WHD_NrtR"/>
</dbReference>
<dbReference type="Gene3D" id="3.90.79.10">
    <property type="entry name" value="Nucleoside Triphosphate Pyrophosphohydrolase"/>
    <property type="match status" value="1"/>
</dbReference>
<dbReference type="Gene3D" id="1.10.10.10">
    <property type="entry name" value="Winged helix-like DNA-binding domain superfamily/Winged helix DNA-binding domain"/>
    <property type="match status" value="1"/>
</dbReference>